<name>A0A1G2B0F2_9BACT</name>
<protein>
    <submittedName>
        <fullName evidence="1">Uncharacterized protein</fullName>
    </submittedName>
</protein>
<dbReference type="Gene3D" id="2.60.120.330">
    <property type="entry name" value="B-lactam Antibiotic, Isopenicillin N Synthase, Chain"/>
    <property type="match status" value="1"/>
</dbReference>
<reference evidence="1 2" key="1">
    <citation type="journal article" date="2016" name="Nat. Commun.">
        <title>Thousands of microbial genomes shed light on interconnected biogeochemical processes in an aquifer system.</title>
        <authorList>
            <person name="Anantharaman K."/>
            <person name="Brown C.T."/>
            <person name="Hug L.A."/>
            <person name="Sharon I."/>
            <person name="Castelle C.J."/>
            <person name="Probst A.J."/>
            <person name="Thomas B.C."/>
            <person name="Singh A."/>
            <person name="Wilkins M.J."/>
            <person name="Karaoz U."/>
            <person name="Brodie E.L."/>
            <person name="Williams K.H."/>
            <person name="Hubbard S.S."/>
            <person name="Banfield J.F."/>
        </authorList>
    </citation>
    <scope>NUCLEOTIDE SEQUENCE [LARGE SCALE GENOMIC DNA]</scope>
</reference>
<dbReference type="InterPro" id="IPR027443">
    <property type="entry name" value="IPNS-like_sf"/>
</dbReference>
<gene>
    <name evidence="1" type="ORF">A3F54_00235</name>
</gene>
<comment type="caution">
    <text evidence="1">The sequence shown here is derived from an EMBL/GenBank/DDBJ whole genome shotgun (WGS) entry which is preliminary data.</text>
</comment>
<accession>A0A1G2B0F2</accession>
<dbReference type="EMBL" id="MHKD01000027">
    <property type="protein sequence ID" value="OGY82644.1"/>
    <property type="molecule type" value="Genomic_DNA"/>
</dbReference>
<dbReference type="Proteomes" id="UP000176952">
    <property type="component" value="Unassembled WGS sequence"/>
</dbReference>
<sequence length="416" mass="46927">MVMKILNVEEYTLHGQKFVKAPISVFNYRHFVEEGPSKRSVQIMCEQAMKSLAETHCLYIADPPITDELDKAYTEAIPEAFRGKLIATDMGVANSGKRDAHIEQARPYPSWLKRIQPGHEPFGPPPDKDRRDSNVRLHFAAYNQKAEDIAAFPNLNTPTIIPPELEKCREVVLAWNERMREVARVLHSMIDVGLGWLQGTMIGATKIDEGPCLVAPTLFTVNTRYDGIWHNKQFEHADDSWGTLHRRPFSIQEMVARRMDAVVAHIASGHRILPEVPEGMLFFQAGIFLEYMLGGLVGRCPYPVKAGLHCATITPWIWDAAVDYAQALHQDLKRFAGVFFIQPKTTMPARVLPQFSNAASRKAYPELPVGLVMNLSFYGTGVLDVCPEFPLDMQLPHDLEASPRIQKIRQERMAAS</sequence>
<evidence type="ECO:0000313" key="2">
    <source>
        <dbReference type="Proteomes" id="UP000176952"/>
    </source>
</evidence>
<proteinExistence type="predicted"/>
<evidence type="ECO:0000313" key="1">
    <source>
        <dbReference type="EMBL" id="OGY82644.1"/>
    </source>
</evidence>
<organism evidence="1 2">
    <name type="scientific">Candidatus Kerfeldbacteria bacterium RIFCSPHIGHO2_12_FULL_48_17</name>
    <dbReference type="NCBI Taxonomy" id="1798542"/>
    <lineage>
        <taxon>Bacteria</taxon>
        <taxon>Candidatus Kerfeldiibacteriota</taxon>
    </lineage>
</organism>
<dbReference type="STRING" id="1798542.A3F54_00235"/>
<dbReference type="AlphaFoldDB" id="A0A1G2B0F2"/>
<dbReference type="SUPFAM" id="SSF51197">
    <property type="entry name" value="Clavaminate synthase-like"/>
    <property type="match status" value="1"/>
</dbReference>